<feature type="chain" id="PRO_5027107611" description="peptidylprolyl isomerase" evidence="4">
    <location>
        <begin position="25"/>
        <end position="283"/>
    </location>
</feature>
<dbReference type="InterPro" id="IPR050245">
    <property type="entry name" value="PrsA_foldase"/>
</dbReference>
<comment type="catalytic activity">
    <reaction evidence="1">
        <text>[protein]-peptidylproline (omega=180) = [protein]-peptidylproline (omega=0)</text>
        <dbReference type="Rhea" id="RHEA:16237"/>
        <dbReference type="Rhea" id="RHEA-COMP:10747"/>
        <dbReference type="Rhea" id="RHEA-COMP:10748"/>
        <dbReference type="ChEBI" id="CHEBI:83833"/>
        <dbReference type="ChEBI" id="CHEBI:83834"/>
        <dbReference type="EC" id="5.2.1.8"/>
    </reaction>
</comment>
<keyword evidence="3" id="KW-0413">Isomerase</keyword>
<dbReference type="PANTHER" id="PTHR47245:SF2">
    <property type="entry name" value="PEPTIDYL-PROLYL CIS-TRANS ISOMERASE HP_0175-RELATED"/>
    <property type="match status" value="1"/>
</dbReference>
<dbReference type="PROSITE" id="PS51257">
    <property type="entry name" value="PROKAR_LIPOPROTEIN"/>
    <property type="match status" value="1"/>
</dbReference>
<keyword evidence="4" id="KW-0732">Signal</keyword>
<dbReference type="InterPro" id="IPR027304">
    <property type="entry name" value="Trigger_fact/SurA_dom_sf"/>
</dbReference>
<dbReference type="AlphaFoldDB" id="A0A6J4S282"/>
<dbReference type="EC" id="5.2.1.8" evidence="2"/>
<organism evidence="5">
    <name type="scientific">uncultured Sphingomonadaceae bacterium</name>
    <dbReference type="NCBI Taxonomy" id="169976"/>
    <lineage>
        <taxon>Bacteria</taxon>
        <taxon>Pseudomonadati</taxon>
        <taxon>Pseudomonadota</taxon>
        <taxon>Alphaproteobacteria</taxon>
        <taxon>Sphingomonadales</taxon>
        <taxon>Sphingomonadaceae</taxon>
        <taxon>environmental samples</taxon>
    </lineage>
</organism>
<evidence type="ECO:0000256" key="2">
    <source>
        <dbReference type="ARBA" id="ARBA00013194"/>
    </source>
</evidence>
<dbReference type="SUPFAM" id="SSF109998">
    <property type="entry name" value="Triger factor/SurA peptide-binding domain-like"/>
    <property type="match status" value="1"/>
</dbReference>
<sequence>MLTRPTIALTAGLSLFLSACGSKATGQAVAVVNGEEITIGELNSELETANIPASADKKKVMPQLLQQIIDRRLMAQRASEQGIDKSPDFLNQERRLRESLLLSLASKRQADSIRIPDQRAIDAFIAANPSMFRDRSILLLDQLQFQPPVEEAQVARLRNDHSIGALAASLTALGVPFVRTEAKLDTATVPSAVMKQIEALPAGEPFIVPISGRMYASVIKGRQPANSTVEENRKIAADAIRRQTLQTSFGSQLKQLRNEAKIEYQDGYAPTKAAKVAAVPAAR</sequence>
<protein>
    <recommendedName>
        <fullName evidence="2">peptidylprolyl isomerase</fullName>
        <ecNumber evidence="2">5.2.1.8</ecNumber>
    </recommendedName>
</protein>
<evidence type="ECO:0000256" key="4">
    <source>
        <dbReference type="SAM" id="SignalP"/>
    </source>
</evidence>
<keyword evidence="3" id="KW-0697">Rotamase</keyword>
<dbReference type="GO" id="GO:0003755">
    <property type="term" value="F:peptidyl-prolyl cis-trans isomerase activity"/>
    <property type="evidence" value="ECO:0007669"/>
    <property type="project" value="UniProtKB-KW"/>
</dbReference>
<evidence type="ECO:0000256" key="3">
    <source>
        <dbReference type="ARBA" id="ARBA00023110"/>
    </source>
</evidence>
<dbReference type="Pfam" id="PF13624">
    <property type="entry name" value="SurA_N_3"/>
    <property type="match status" value="1"/>
</dbReference>
<proteinExistence type="predicted"/>
<reference evidence="5" key="1">
    <citation type="submission" date="2020-02" db="EMBL/GenBank/DDBJ databases">
        <authorList>
            <person name="Meier V. D."/>
        </authorList>
    </citation>
    <scope>NUCLEOTIDE SEQUENCE</scope>
    <source>
        <strain evidence="5">AVDCRST_MAG91</strain>
    </source>
</reference>
<gene>
    <name evidence="5" type="ORF">AVDCRST_MAG91-383</name>
</gene>
<feature type="signal peptide" evidence="4">
    <location>
        <begin position="1"/>
        <end position="24"/>
    </location>
</feature>
<name>A0A6J4S282_9SPHN</name>
<evidence type="ECO:0000313" key="5">
    <source>
        <dbReference type="EMBL" id="CAA9487507.1"/>
    </source>
</evidence>
<dbReference type="EMBL" id="CADCVX010000081">
    <property type="protein sequence ID" value="CAA9487507.1"/>
    <property type="molecule type" value="Genomic_DNA"/>
</dbReference>
<dbReference type="Gene3D" id="1.10.8.1040">
    <property type="match status" value="1"/>
</dbReference>
<dbReference type="PANTHER" id="PTHR47245">
    <property type="entry name" value="PEPTIDYLPROLYL ISOMERASE"/>
    <property type="match status" value="1"/>
</dbReference>
<evidence type="ECO:0000256" key="1">
    <source>
        <dbReference type="ARBA" id="ARBA00000971"/>
    </source>
</evidence>
<accession>A0A6J4S282</accession>